<dbReference type="EMBL" id="JAUSTM010000003">
    <property type="protein sequence ID" value="MDQ0221871.1"/>
    <property type="molecule type" value="Genomic_DNA"/>
</dbReference>
<sequence length="191" mass="22356">MKRQTKTKSKIKQAFSELLLDKGFDRLTVSDIIEKAAINRSTFYHHYVDKYDLRDQLVADMIDQLMAILTTALLNDSMLQGKNDALFQTISQTLEYLKEDHIFVRALVMSNQTTFLSDLLKEIMEQFFHFIKDLDQDDQITPLQYKSDYEYEMFIASIVSVFLLWVKKGMTDPISEIAQLITSQVQLTYRD</sequence>
<dbReference type="InterPro" id="IPR009057">
    <property type="entry name" value="Homeodomain-like_sf"/>
</dbReference>
<evidence type="ECO:0000259" key="3">
    <source>
        <dbReference type="PROSITE" id="PS50977"/>
    </source>
</evidence>
<gene>
    <name evidence="4" type="ORF">J2S23_000407</name>
</gene>
<accession>A0ABT9YQK5</accession>
<evidence type="ECO:0000256" key="1">
    <source>
        <dbReference type="ARBA" id="ARBA00023125"/>
    </source>
</evidence>
<reference evidence="4 5" key="1">
    <citation type="submission" date="2023-07" db="EMBL/GenBank/DDBJ databases">
        <title>Genomic Encyclopedia of Type Strains, Phase IV (KMG-IV): sequencing the most valuable type-strain genomes for metagenomic binning, comparative biology and taxonomic classification.</title>
        <authorList>
            <person name="Goeker M."/>
        </authorList>
    </citation>
    <scope>NUCLEOTIDE SEQUENCE [LARGE SCALE GENOMIC DNA]</scope>
    <source>
        <strain evidence="4 5">DSM 105143</strain>
    </source>
</reference>
<evidence type="ECO:0000313" key="5">
    <source>
        <dbReference type="Proteomes" id="UP001223079"/>
    </source>
</evidence>
<dbReference type="Proteomes" id="UP001223079">
    <property type="component" value="Unassembled WGS sequence"/>
</dbReference>
<dbReference type="InterPro" id="IPR039532">
    <property type="entry name" value="TetR_C_Firmicutes"/>
</dbReference>
<dbReference type="Pfam" id="PF14278">
    <property type="entry name" value="TetR_C_8"/>
    <property type="match status" value="1"/>
</dbReference>
<dbReference type="PANTHER" id="PTHR43479:SF11">
    <property type="entry name" value="ACREF_ENVCD OPERON REPRESSOR-RELATED"/>
    <property type="match status" value="1"/>
</dbReference>
<feature type="domain" description="HTH tetR-type" evidence="3">
    <location>
        <begin position="5"/>
        <end position="65"/>
    </location>
</feature>
<dbReference type="PROSITE" id="PS50977">
    <property type="entry name" value="HTH_TETR_2"/>
    <property type="match status" value="1"/>
</dbReference>
<feature type="DNA-binding region" description="H-T-H motif" evidence="2">
    <location>
        <begin position="28"/>
        <end position="47"/>
    </location>
</feature>
<name>A0ABT9YQK5_9STRE</name>
<dbReference type="InterPro" id="IPR050624">
    <property type="entry name" value="HTH-type_Tx_Regulator"/>
</dbReference>
<evidence type="ECO:0000313" key="4">
    <source>
        <dbReference type="EMBL" id="MDQ0221871.1"/>
    </source>
</evidence>
<keyword evidence="5" id="KW-1185">Reference proteome</keyword>
<keyword evidence="1 2" id="KW-0238">DNA-binding</keyword>
<dbReference type="InterPro" id="IPR001647">
    <property type="entry name" value="HTH_TetR"/>
</dbReference>
<evidence type="ECO:0000256" key="2">
    <source>
        <dbReference type="PROSITE-ProRule" id="PRU00335"/>
    </source>
</evidence>
<dbReference type="PANTHER" id="PTHR43479">
    <property type="entry name" value="ACREF/ENVCD OPERON REPRESSOR-RELATED"/>
    <property type="match status" value="1"/>
</dbReference>
<proteinExistence type="predicted"/>
<protein>
    <submittedName>
        <fullName evidence="4">AcrR family transcriptional regulator</fullName>
    </submittedName>
</protein>
<comment type="caution">
    <text evidence="4">The sequence shown here is derived from an EMBL/GenBank/DDBJ whole genome shotgun (WGS) entry which is preliminary data.</text>
</comment>
<dbReference type="Pfam" id="PF00440">
    <property type="entry name" value="TetR_N"/>
    <property type="match status" value="1"/>
</dbReference>
<organism evidence="4 5">
    <name type="scientific">Streptococcus moroccensis</name>
    <dbReference type="NCBI Taxonomy" id="1451356"/>
    <lineage>
        <taxon>Bacteria</taxon>
        <taxon>Bacillati</taxon>
        <taxon>Bacillota</taxon>
        <taxon>Bacilli</taxon>
        <taxon>Lactobacillales</taxon>
        <taxon>Streptococcaceae</taxon>
        <taxon>Streptococcus</taxon>
    </lineage>
</organism>
<dbReference type="RefSeq" id="WP_307121101.1">
    <property type="nucleotide sequence ID" value="NZ_JAUSTM010000003.1"/>
</dbReference>
<dbReference type="SUPFAM" id="SSF46689">
    <property type="entry name" value="Homeodomain-like"/>
    <property type="match status" value="1"/>
</dbReference>
<dbReference type="Gene3D" id="1.10.357.10">
    <property type="entry name" value="Tetracycline Repressor, domain 2"/>
    <property type="match status" value="1"/>
</dbReference>